<accession>A0A1V0SCP5</accession>
<keyword evidence="2" id="KW-0472">Membrane</keyword>
<feature type="transmembrane region" description="Helical" evidence="2">
    <location>
        <begin position="44"/>
        <end position="70"/>
    </location>
</feature>
<organism evidence="3">
    <name type="scientific">Indivirus ILV1</name>
    <dbReference type="NCBI Taxonomy" id="1977633"/>
    <lineage>
        <taxon>Viruses</taxon>
        <taxon>Varidnaviria</taxon>
        <taxon>Bamfordvirae</taxon>
        <taxon>Nucleocytoviricota</taxon>
        <taxon>Megaviricetes</taxon>
        <taxon>Imitervirales</taxon>
        <taxon>Mimiviridae</taxon>
        <taxon>Klosneuvirinae</taxon>
        <taxon>Indivirus</taxon>
    </lineage>
</organism>
<name>A0A1V0SCP5_9VIRU</name>
<keyword evidence="2" id="KW-1133">Transmembrane helix</keyword>
<feature type="region of interest" description="Disordered" evidence="1">
    <location>
        <begin position="269"/>
        <end position="289"/>
    </location>
</feature>
<keyword evidence="2" id="KW-0812">Transmembrane</keyword>
<reference evidence="3" key="1">
    <citation type="journal article" date="2017" name="Science">
        <title>Giant viruses with an expanded complement of translation system components.</title>
        <authorList>
            <person name="Schulz F."/>
            <person name="Yutin N."/>
            <person name="Ivanova N.N."/>
            <person name="Ortega D.R."/>
            <person name="Lee T.K."/>
            <person name="Vierheilig J."/>
            <person name="Daims H."/>
            <person name="Horn M."/>
            <person name="Wagner M."/>
            <person name="Jensen G.J."/>
            <person name="Kyrpides N.C."/>
            <person name="Koonin E.V."/>
            <person name="Woyke T."/>
        </authorList>
    </citation>
    <scope>NUCLEOTIDE SEQUENCE</scope>
    <source>
        <strain evidence="3">ILV1</strain>
    </source>
</reference>
<proteinExistence type="predicted"/>
<dbReference type="EMBL" id="KY684085">
    <property type="protein sequence ID" value="ARF09479.1"/>
    <property type="molecule type" value="Genomic_DNA"/>
</dbReference>
<sequence>MTNYLTYLGLGITGYFCGYQIIFLLNTCYNALTNGNKMNYYKLFVMYLLYSSGFFKSVYIMFLILLYNFINDYESNMNKINKMIEEYRNFIKFYNDETSKDSTKISQVVELWKNTTLLYDQYLIKYYDCKHKIYENKYYIFINNLSLSPINERIESIVELIKKYLNIDHYYDFLKQEIKRISDPIVQSQMSQQPLSPYSVSPCSVSPYSVSPYSVSPYSVSPQPLSQSHMEMHTMKELDELIKTSFNSDVSNFSNIDNFIASLNDLPSTRKRKKKVPKKPPVGFNNKNV</sequence>
<evidence type="ECO:0000313" key="3">
    <source>
        <dbReference type="EMBL" id="ARF09479.1"/>
    </source>
</evidence>
<feature type="compositionally biased region" description="Basic residues" evidence="1">
    <location>
        <begin position="269"/>
        <end position="278"/>
    </location>
</feature>
<gene>
    <name evidence="3" type="ORF">Indivirus_1_102</name>
</gene>
<evidence type="ECO:0000256" key="2">
    <source>
        <dbReference type="SAM" id="Phobius"/>
    </source>
</evidence>
<protein>
    <submittedName>
        <fullName evidence="3">Uncharacterized protein</fullName>
    </submittedName>
</protein>
<evidence type="ECO:0000256" key="1">
    <source>
        <dbReference type="SAM" id="MobiDB-lite"/>
    </source>
</evidence>
<feature type="transmembrane region" description="Helical" evidence="2">
    <location>
        <begin position="12"/>
        <end position="32"/>
    </location>
</feature>